<protein>
    <recommendedName>
        <fullName evidence="3">Transferrin-binding protein B C-lobe/N-lobe beta barrel domain-containing protein</fullName>
    </recommendedName>
</protein>
<dbReference type="Proteomes" id="UP000184514">
    <property type="component" value="Unassembled WGS sequence"/>
</dbReference>
<dbReference type="RefSeq" id="WP_072630432.1">
    <property type="nucleotide sequence ID" value="NZ_MLCB01000126.1"/>
</dbReference>
<evidence type="ECO:0000313" key="2">
    <source>
        <dbReference type="Proteomes" id="UP000184514"/>
    </source>
</evidence>
<evidence type="ECO:0008006" key="3">
    <source>
        <dbReference type="Google" id="ProtNLM"/>
    </source>
</evidence>
<reference evidence="1 2" key="1">
    <citation type="submission" date="2016-10" db="EMBL/GenBank/DDBJ databases">
        <title>Genome sequence of Planktotalea frisia SH6-1.</title>
        <authorList>
            <person name="Poehlein A."/>
            <person name="Bakenhus I."/>
            <person name="Voget S."/>
            <person name="Brinkhoff T."/>
            <person name="Simon M."/>
        </authorList>
    </citation>
    <scope>NUCLEOTIDE SEQUENCE [LARGE SCALE GENOMIC DNA]</scope>
    <source>
        <strain evidence="1 2">SH6-1</strain>
    </source>
</reference>
<evidence type="ECO:0000313" key="1">
    <source>
        <dbReference type="EMBL" id="OJI93967.1"/>
    </source>
</evidence>
<gene>
    <name evidence="1" type="ORF">PFRI_18680</name>
</gene>
<comment type="caution">
    <text evidence="1">The sequence shown here is derived from an EMBL/GenBank/DDBJ whole genome shotgun (WGS) entry which is preliminary data.</text>
</comment>
<keyword evidence="2" id="KW-1185">Reference proteome</keyword>
<organism evidence="1 2">
    <name type="scientific">Planktotalea frisia</name>
    <dbReference type="NCBI Taxonomy" id="696762"/>
    <lineage>
        <taxon>Bacteria</taxon>
        <taxon>Pseudomonadati</taxon>
        <taxon>Pseudomonadota</taxon>
        <taxon>Alphaproteobacteria</taxon>
        <taxon>Rhodobacterales</taxon>
        <taxon>Paracoccaceae</taxon>
        <taxon>Planktotalea</taxon>
    </lineage>
</organism>
<proteinExistence type="predicted"/>
<dbReference type="OrthoDB" id="10017345at2"/>
<dbReference type="Gene3D" id="2.40.160.90">
    <property type="match status" value="1"/>
</dbReference>
<sequence>MSTSGSNLSPDYERLASTANETSGLGGVALKLQPIPTATTLSSSSGTLDHATGATTINDGTYTLVDPDGFTADGLLTDGVSTLFSTPAQGFTGNYDYARVYTHAYFVNSVPFLSTGIYGVVTRSEDMPTAGSATLNGEAQASYFNSATNFDLSNGTSKVETNFTDGTVDVTTDQFEITNRDTGVSANVGFNGIKITGMKIFGNQFSGGTITTEQNGRDVEIITDRAQESALGRFFGLTNSGQPDEAGGIGYLRGDDRSLTTIFLAD</sequence>
<dbReference type="EMBL" id="MLCB01000126">
    <property type="protein sequence ID" value="OJI93967.1"/>
    <property type="molecule type" value="Genomic_DNA"/>
</dbReference>
<dbReference type="AlphaFoldDB" id="A0A1L9NXG7"/>
<accession>A0A1L9NXG7</accession>
<name>A0A1L9NXG7_9RHOB</name>